<proteinExistence type="predicted"/>
<protein>
    <submittedName>
        <fullName evidence="1">Uncharacterized protein</fullName>
    </submittedName>
</protein>
<accession>A0A484NTN9</accession>
<dbReference type="AlphaFoldDB" id="A0A484NTN9"/>
<evidence type="ECO:0000313" key="1">
    <source>
        <dbReference type="EMBL" id="VFR16776.1"/>
    </source>
</evidence>
<dbReference type="EMBL" id="CAADHY010000006">
    <property type="protein sequence ID" value="VFR16776.1"/>
    <property type="molecule type" value="Genomic_DNA"/>
</dbReference>
<organism evidence="1">
    <name type="scientific">plant metagenome</name>
    <dbReference type="NCBI Taxonomy" id="1297885"/>
    <lineage>
        <taxon>unclassified sequences</taxon>
        <taxon>metagenomes</taxon>
        <taxon>organismal metagenomes</taxon>
    </lineage>
</organism>
<reference evidence="1" key="1">
    <citation type="submission" date="2019-03" db="EMBL/GenBank/DDBJ databases">
        <authorList>
            <person name="Danneels B."/>
        </authorList>
    </citation>
    <scope>NUCLEOTIDE SEQUENCE</scope>
</reference>
<sequence length="42" mass="4999">MRGCLLQAATDFRFHALLLRWRVRVARRILGGSMEIEQHYVK</sequence>
<gene>
    <name evidence="1" type="ORF">AMP9_2491</name>
</gene>
<name>A0A484NTN9_9ZZZZ</name>